<evidence type="ECO:0000256" key="1">
    <source>
        <dbReference type="SAM" id="SignalP"/>
    </source>
</evidence>
<dbReference type="EMBL" id="JBICBT010000945">
    <property type="protein sequence ID" value="KAL3091286.1"/>
    <property type="molecule type" value="Genomic_DNA"/>
</dbReference>
<feature type="signal peptide" evidence="1">
    <location>
        <begin position="1"/>
        <end position="21"/>
    </location>
</feature>
<dbReference type="AlphaFoldDB" id="A0ABD2JKZ5"/>
<gene>
    <name evidence="2" type="ORF">niasHT_029629</name>
</gene>
<dbReference type="Proteomes" id="UP001620626">
    <property type="component" value="Unassembled WGS sequence"/>
</dbReference>
<reference evidence="2 3" key="1">
    <citation type="submission" date="2024-10" db="EMBL/GenBank/DDBJ databases">
        <authorList>
            <person name="Kim D."/>
        </authorList>
    </citation>
    <scope>NUCLEOTIDE SEQUENCE [LARGE SCALE GENOMIC DNA]</scope>
    <source>
        <strain evidence="2">BH-2024</strain>
    </source>
</reference>
<proteinExistence type="predicted"/>
<evidence type="ECO:0000313" key="2">
    <source>
        <dbReference type="EMBL" id="KAL3091286.1"/>
    </source>
</evidence>
<evidence type="ECO:0000313" key="3">
    <source>
        <dbReference type="Proteomes" id="UP001620626"/>
    </source>
</evidence>
<protein>
    <submittedName>
        <fullName evidence="2">Uncharacterized protein</fullName>
    </submittedName>
</protein>
<feature type="chain" id="PRO_5044880826" evidence="1">
    <location>
        <begin position="22"/>
        <end position="123"/>
    </location>
</feature>
<keyword evidence="3" id="KW-1185">Reference proteome</keyword>
<keyword evidence="1" id="KW-0732">Signal</keyword>
<comment type="caution">
    <text evidence="2">The sequence shown here is derived from an EMBL/GenBank/DDBJ whole genome shotgun (WGS) entry which is preliminary data.</text>
</comment>
<organism evidence="2 3">
    <name type="scientific">Heterodera trifolii</name>
    <dbReference type="NCBI Taxonomy" id="157864"/>
    <lineage>
        <taxon>Eukaryota</taxon>
        <taxon>Metazoa</taxon>
        <taxon>Ecdysozoa</taxon>
        <taxon>Nematoda</taxon>
        <taxon>Chromadorea</taxon>
        <taxon>Rhabditida</taxon>
        <taxon>Tylenchina</taxon>
        <taxon>Tylenchomorpha</taxon>
        <taxon>Tylenchoidea</taxon>
        <taxon>Heteroderidae</taxon>
        <taxon>Heteroderinae</taxon>
        <taxon>Heterodera</taxon>
    </lineage>
</organism>
<sequence>MKSFFFILFALFHVLPNLVDAGNCLSGTAMSWGAYCQSLGENECRAKVVIPCKLSGSGQCVIKRSIGTVTINDNRENEDTWKASCLRRQNERCTNSRFTPCVWQVNQCRFYDRMFAFSTQRES</sequence>
<name>A0ABD2JKZ5_9BILA</name>
<accession>A0ABD2JKZ5</accession>